<dbReference type="PROSITE" id="PS00028">
    <property type="entry name" value="ZINC_FINGER_C2H2_1"/>
    <property type="match status" value="2"/>
</dbReference>
<comment type="caution">
    <text evidence="3">The sequence shown here is derived from an EMBL/GenBank/DDBJ whole genome shotgun (WGS) entry which is preliminary data.</text>
</comment>
<evidence type="ECO:0000313" key="4">
    <source>
        <dbReference type="Proteomes" id="UP000318571"/>
    </source>
</evidence>
<protein>
    <recommendedName>
        <fullName evidence="2">C2H2-type domain-containing protein</fullName>
    </recommendedName>
</protein>
<sequence>MSADEVIFQPCPFCPTFWPDLSQHVALHPELHFQCFRCIRSNIRGTSPLFMSYYELGDHLRLEHNVFSHQMHRDTIPPLDGRQIVCLRCPTRFFARSLEAIIHHYDRCHPEEGLKFELEDISTRSYEGEFEMKCRFCDFVTNHFPKWLAHFPMTYERCVNLSQRLLDQTQPYFIDASECKAPKEYKPSPPSPEHKSGKKLIFSEDTKIDDKDTFRPNIKVTLIDKEPETRVKEGNAPDYCLACDLIIPNCEDMDKHLRSLEHQTQSVTINLLYCNICFIAFPGCNRDQFDLHLHSKEHHANLDHMVNTSNHFPFPSGSQSPKKRSRSPSPSSYPTGSLSYKKIKIAPEFNLAWHRKYLCRICERACPTAFSLQQHFLGRSHHSAMEKTKSKRFYMICSICFPLKLTVNISEFFEHVQSKRHLDRLDFLNSMEQSANVKRPTVSYNVPKSLSHYLPPSNEIPTPRFTCFFCDKLKDESRDASNHLVLSHPKELFQCKTCSLCCSSLKAMQIHFKSGHVKTKFGRDDIISIPRHFYYTLCRECEPPRKFGGANRRMVEDHLKHEHHHRKPNAHRLWVRCRLCCKDFKSVFVFDDHPCMKAFVGKSRISLVVLEAVIRNA</sequence>
<gene>
    <name evidence="3" type="ORF">TCAL_15254</name>
</gene>
<name>A0A553NC55_TIGCA</name>
<reference evidence="3 4" key="1">
    <citation type="journal article" date="2018" name="Nat. Ecol. Evol.">
        <title>Genomic signatures of mitonuclear coevolution across populations of Tigriopus californicus.</title>
        <authorList>
            <person name="Barreto F.S."/>
            <person name="Watson E.T."/>
            <person name="Lima T.G."/>
            <person name="Willett C.S."/>
            <person name="Edmands S."/>
            <person name="Li W."/>
            <person name="Burton R.S."/>
        </authorList>
    </citation>
    <scope>NUCLEOTIDE SEQUENCE [LARGE SCALE GENOMIC DNA]</scope>
    <source>
        <strain evidence="3 4">San Diego</strain>
    </source>
</reference>
<keyword evidence="4" id="KW-1185">Reference proteome</keyword>
<feature type="region of interest" description="Disordered" evidence="1">
    <location>
        <begin position="313"/>
        <end position="336"/>
    </location>
</feature>
<proteinExistence type="predicted"/>
<feature type="domain" description="C2H2-type" evidence="2">
    <location>
        <begin position="495"/>
        <end position="516"/>
    </location>
</feature>
<dbReference type="InterPro" id="IPR013087">
    <property type="entry name" value="Znf_C2H2_type"/>
</dbReference>
<feature type="compositionally biased region" description="Low complexity" evidence="1">
    <location>
        <begin position="327"/>
        <end position="336"/>
    </location>
</feature>
<feature type="domain" description="C2H2-type" evidence="2">
    <location>
        <begin position="359"/>
        <end position="381"/>
    </location>
</feature>
<dbReference type="Proteomes" id="UP000318571">
    <property type="component" value="Chromosome 10"/>
</dbReference>
<dbReference type="AlphaFoldDB" id="A0A553NC55"/>
<dbReference type="EMBL" id="VCGU01000458">
    <property type="protein sequence ID" value="TRY63007.1"/>
    <property type="molecule type" value="Genomic_DNA"/>
</dbReference>
<evidence type="ECO:0000259" key="2">
    <source>
        <dbReference type="PROSITE" id="PS00028"/>
    </source>
</evidence>
<organism evidence="3 4">
    <name type="scientific">Tigriopus californicus</name>
    <name type="common">Marine copepod</name>
    <dbReference type="NCBI Taxonomy" id="6832"/>
    <lineage>
        <taxon>Eukaryota</taxon>
        <taxon>Metazoa</taxon>
        <taxon>Ecdysozoa</taxon>
        <taxon>Arthropoda</taxon>
        <taxon>Crustacea</taxon>
        <taxon>Multicrustacea</taxon>
        <taxon>Hexanauplia</taxon>
        <taxon>Copepoda</taxon>
        <taxon>Harpacticoida</taxon>
        <taxon>Harpacticidae</taxon>
        <taxon>Tigriopus</taxon>
    </lineage>
</organism>
<dbReference type="SMART" id="SM00355">
    <property type="entry name" value="ZnF_C2H2"/>
    <property type="match status" value="9"/>
</dbReference>
<evidence type="ECO:0000256" key="1">
    <source>
        <dbReference type="SAM" id="MobiDB-lite"/>
    </source>
</evidence>
<evidence type="ECO:0000313" key="3">
    <source>
        <dbReference type="EMBL" id="TRY63007.1"/>
    </source>
</evidence>
<accession>A0A553NC55</accession>